<dbReference type="EMBL" id="JBBPHU010000018">
    <property type="protein sequence ID" value="KAK7509384.1"/>
    <property type="molecule type" value="Genomic_DNA"/>
</dbReference>
<keyword evidence="2" id="KW-1185">Reference proteome</keyword>
<dbReference type="Proteomes" id="UP001363622">
    <property type="component" value="Unassembled WGS sequence"/>
</dbReference>
<evidence type="ECO:0000313" key="2">
    <source>
        <dbReference type="Proteomes" id="UP001363622"/>
    </source>
</evidence>
<name>A0ABR1K8S5_9PEZI</name>
<protein>
    <submittedName>
        <fullName evidence="1">Uncharacterized protein</fullName>
    </submittedName>
</protein>
<comment type="caution">
    <text evidence="1">The sequence shown here is derived from an EMBL/GenBank/DDBJ whole genome shotgun (WGS) entry which is preliminary data.</text>
</comment>
<evidence type="ECO:0000313" key="1">
    <source>
        <dbReference type="EMBL" id="KAK7509384.1"/>
    </source>
</evidence>
<organism evidence="1 2">
    <name type="scientific">Phyllosticta citriasiana</name>
    <dbReference type="NCBI Taxonomy" id="595635"/>
    <lineage>
        <taxon>Eukaryota</taxon>
        <taxon>Fungi</taxon>
        <taxon>Dikarya</taxon>
        <taxon>Ascomycota</taxon>
        <taxon>Pezizomycotina</taxon>
        <taxon>Dothideomycetes</taxon>
        <taxon>Dothideomycetes incertae sedis</taxon>
        <taxon>Botryosphaeriales</taxon>
        <taxon>Phyllostictaceae</taxon>
        <taxon>Phyllosticta</taxon>
    </lineage>
</organism>
<gene>
    <name evidence="1" type="ORF">IWZ03DRAFT_427385</name>
</gene>
<reference evidence="1 2" key="1">
    <citation type="submission" date="2024-04" db="EMBL/GenBank/DDBJ databases">
        <title>Phyllosticta paracitricarpa is synonymous to the EU quarantine fungus P. citricarpa based on phylogenomic analyses.</title>
        <authorList>
            <consortium name="Lawrence Berkeley National Laboratory"/>
            <person name="Van Ingen-Buijs V.A."/>
            <person name="Van Westerhoven A.C."/>
            <person name="Haridas S."/>
            <person name="Skiadas P."/>
            <person name="Martin F."/>
            <person name="Groenewald J.Z."/>
            <person name="Crous P.W."/>
            <person name="Seidl M.F."/>
        </authorList>
    </citation>
    <scope>NUCLEOTIDE SEQUENCE [LARGE SCALE GENOMIC DNA]</scope>
    <source>
        <strain evidence="1 2">CBS 123371</strain>
    </source>
</reference>
<sequence length="228" mass="26198">MLTRIPRPPPTGGGPPRRVYPIYNHFEDCDGRATLSIWFDESRPSLLPLFSLQVYVTYEASPAQNVGRELLAKELFETIMGFEDSSFNRLDIHFLRPGENTANCVEAFRAQKRATDTTVDETTFPICTYQPYWSKNSFAYIVFDQDWKKVGLKGLCFDTDASPSRDSADSVHESILEGFEIEENASELFRSWELRDEYMELFSDGRDSAMTVWQEIFDAANRLGLAQW</sequence>
<accession>A0ABR1K8S5</accession>
<proteinExistence type="predicted"/>